<dbReference type="EMBL" id="AP009552">
    <property type="protein sequence ID" value="BAG02276.1"/>
    <property type="molecule type" value="Genomic_DNA"/>
</dbReference>
<dbReference type="Proteomes" id="UP000001510">
    <property type="component" value="Chromosome"/>
</dbReference>
<dbReference type="AlphaFoldDB" id="B0JHC4"/>
<keyword evidence="2" id="KW-1185">Reference proteome</keyword>
<proteinExistence type="predicted"/>
<dbReference type="KEGG" id="mar:MAE_24540"/>
<name>B0JHC4_MICAN</name>
<accession>B0JHC4</accession>
<evidence type="ECO:0000313" key="2">
    <source>
        <dbReference type="Proteomes" id="UP000001510"/>
    </source>
</evidence>
<dbReference type="STRING" id="449447.MAE_24540"/>
<dbReference type="PaxDb" id="449447-MAE_24540"/>
<sequence length="56" mass="6363">MGSRGSSRFCVISLTYYRSDQSLCPLCLEWFLPLPPQQDCILEYILPTKPKRAAAV</sequence>
<protein>
    <submittedName>
        <fullName evidence="1">Uncharacterized protein</fullName>
    </submittedName>
</protein>
<evidence type="ECO:0000313" key="1">
    <source>
        <dbReference type="EMBL" id="BAG02276.1"/>
    </source>
</evidence>
<dbReference type="HOGENOM" id="CLU_3009238_0_0_3"/>
<dbReference type="EnsemblBacteria" id="BAG02276">
    <property type="protein sequence ID" value="BAG02276"/>
    <property type="gene ID" value="MAE_24540"/>
</dbReference>
<organism evidence="1 2">
    <name type="scientific">Microcystis aeruginosa (strain NIES-843 / IAM M-2473)</name>
    <dbReference type="NCBI Taxonomy" id="449447"/>
    <lineage>
        <taxon>Bacteria</taxon>
        <taxon>Bacillati</taxon>
        <taxon>Cyanobacteriota</taxon>
        <taxon>Cyanophyceae</taxon>
        <taxon>Oscillatoriophycideae</taxon>
        <taxon>Chroococcales</taxon>
        <taxon>Microcystaceae</taxon>
        <taxon>Microcystis</taxon>
    </lineage>
</organism>
<reference evidence="1 2" key="1">
    <citation type="journal article" date="2007" name="DNA Res.">
        <title>Complete genomic structure of the bloom-forming toxic cyanobacterium Microcystis aeruginosa NIES-843.</title>
        <authorList>
            <person name="Kaneko T."/>
            <person name="Nakajima N."/>
            <person name="Okamoto S."/>
            <person name="Suzuki I."/>
            <person name="Tanabe Y."/>
            <person name="Tamaoki M."/>
            <person name="Nakamura Y."/>
            <person name="Kasai F."/>
            <person name="Watanabe A."/>
            <person name="Kawashima K."/>
            <person name="Kishida Y."/>
            <person name="Ono A."/>
            <person name="Shimizu Y."/>
            <person name="Takahashi C."/>
            <person name="Minami C."/>
            <person name="Fujishiro T."/>
            <person name="Kohara M."/>
            <person name="Katoh M."/>
            <person name="Nakazaki N."/>
            <person name="Nakayama S."/>
            <person name="Yamada M."/>
            <person name="Tabata S."/>
            <person name="Watanabe M.M."/>
        </authorList>
    </citation>
    <scope>NUCLEOTIDE SEQUENCE [LARGE SCALE GENOMIC DNA]</scope>
    <source>
        <strain evidence="2">NIES-843 / IAM M-247</strain>
    </source>
</reference>
<gene>
    <name evidence="1" type="ordered locus">MAE_24540</name>
</gene>